<reference evidence="9 10" key="1">
    <citation type="submission" date="2017-09" db="EMBL/GenBank/DDBJ databases">
        <title>Comparative genomics of rhizobia isolated from Phaseolus vulgaris in China.</title>
        <authorList>
            <person name="Tong W."/>
        </authorList>
    </citation>
    <scope>NUCLEOTIDE SEQUENCE [LARGE SCALE GENOMIC DNA]</scope>
    <source>
        <strain evidence="9 10">FH14</strain>
    </source>
</reference>
<dbReference type="PANTHER" id="PTHR10629:SF52">
    <property type="entry name" value="DNA (CYTOSINE-5)-METHYLTRANSFERASE 1"/>
    <property type="match status" value="1"/>
</dbReference>
<dbReference type="PRINTS" id="PR00105">
    <property type="entry name" value="C5METTRFRASE"/>
</dbReference>
<evidence type="ECO:0000256" key="4">
    <source>
        <dbReference type="ARBA" id="ARBA00022691"/>
    </source>
</evidence>
<evidence type="ECO:0000256" key="6">
    <source>
        <dbReference type="ARBA" id="ARBA00047422"/>
    </source>
</evidence>
<name>A0ABX4JJ27_9HYPH</name>
<evidence type="ECO:0000256" key="8">
    <source>
        <dbReference type="RuleBase" id="RU000416"/>
    </source>
</evidence>
<dbReference type="SUPFAM" id="SSF53335">
    <property type="entry name" value="S-adenosyl-L-methionine-dependent methyltransferases"/>
    <property type="match status" value="1"/>
</dbReference>
<dbReference type="PANTHER" id="PTHR10629">
    <property type="entry name" value="CYTOSINE-SPECIFIC METHYLTRANSFERASE"/>
    <property type="match status" value="1"/>
</dbReference>
<dbReference type="NCBIfam" id="TIGR00675">
    <property type="entry name" value="dcm"/>
    <property type="match status" value="1"/>
</dbReference>
<proteinExistence type="inferred from homology"/>
<comment type="similarity">
    <text evidence="7 8">Belongs to the class I-like SAM-binding methyltransferase superfamily. C5-methyltransferase family.</text>
</comment>
<keyword evidence="10" id="KW-1185">Reference proteome</keyword>
<evidence type="ECO:0000313" key="9">
    <source>
        <dbReference type="EMBL" id="PDT20057.1"/>
    </source>
</evidence>
<evidence type="ECO:0000256" key="5">
    <source>
        <dbReference type="ARBA" id="ARBA00022747"/>
    </source>
</evidence>
<keyword evidence="2 7" id="KW-0489">Methyltransferase</keyword>
<accession>A0ABX4JJ27</accession>
<keyword evidence="3 7" id="KW-0808">Transferase</keyword>
<dbReference type="PROSITE" id="PS51679">
    <property type="entry name" value="SAM_MT_C5"/>
    <property type="match status" value="1"/>
</dbReference>
<organism evidence="9 10">
    <name type="scientific">Rhizobium hidalgonense</name>
    <dbReference type="NCBI Taxonomy" id="1538159"/>
    <lineage>
        <taxon>Bacteria</taxon>
        <taxon>Pseudomonadati</taxon>
        <taxon>Pseudomonadota</taxon>
        <taxon>Alphaproteobacteria</taxon>
        <taxon>Hyphomicrobiales</taxon>
        <taxon>Rhizobiaceae</taxon>
        <taxon>Rhizobium/Agrobacterium group</taxon>
        <taxon>Rhizobium</taxon>
    </lineage>
</organism>
<dbReference type="InterPro" id="IPR001525">
    <property type="entry name" value="C5_MeTfrase"/>
</dbReference>
<evidence type="ECO:0000256" key="3">
    <source>
        <dbReference type="ARBA" id="ARBA00022679"/>
    </source>
</evidence>
<dbReference type="InterPro" id="IPR029063">
    <property type="entry name" value="SAM-dependent_MTases_sf"/>
</dbReference>
<dbReference type="Gene3D" id="3.90.120.10">
    <property type="entry name" value="DNA Methylase, subunit A, domain 2"/>
    <property type="match status" value="1"/>
</dbReference>
<dbReference type="Gene3D" id="3.40.50.150">
    <property type="entry name" value="Vaccinia Virus protein VP39"/>
    <property type="match status" value="1"/>
</dbReference>
<dbReference type="Pfam" id="PF00145">
    <property type="entry name" value="DNA_methylase"/>
    <property type="match status" value="1"/>
</dbReference>
<dbReference type="InterPro" id="IPR050390">
    <property type="entry name" value="C5-Methyltransferase"/>
</dbReference>
<keyword evidence="5" id="KW-0680">Restriction system</keyword>
<sequence>MRFFCSPFVPSRDKLCTGAALRNCGENYGTTIDRIIYKSGCLLIGSTFKHVAFDMKVISDIVENERTWLDTAESISLNLSEIWSGDLLKPDGKIDVFDFFSGCGGMSAGFASVNHAFPAYRLAMAVDLDDDANATYCTNLGLKPHKIDIAQLAEDCSAAKELINEARQSQNSPFVMIGCAPCQGFSSHRNASGEVDKRNSLFTSFARIACAAQPDAIIIENVPEILTDRYWPLVEASREMFAANGYFSHLSVHDMAEFGVPQHRYRALLIAMKRPFKAPQGFVSREHSRTVRDAIGNLPSIVPGHPSTSDPMHFTAGHRQTTIDTIKRVPLNGGSRPFDAGPDCLRRAANKSGRAAYEDVYGRLWWDKPAITITAYARNPASGRYVHPEQHRGLSVREAALLQSFPQHFYFEGSFDSKFRQIGNAVPPAFSSYLASHLLIEIHRDSSVTAASDGINVPVGPTFSRLIPALKAGHRNLETSLRAKKLVA</sequence>
<dbReference type="Proteomes" id="UP000219914">
    <property type="component" value="Unassembled WGS sequence"/>
</dbReference>
<keyword evidence="4 7" id="KW-0949">S-adenosyl-L-methionine</keyword>
<dbReference type="EMBL" id="NWSY01000031">
    <property type="protein sequence ID" value="PDT20057.1"/>
    <property type="molecule type" value="Genomic_DNA"/>
</dbReference>
<evidence type="ECO:0000313" key="10">
    <source>
        <dbReference type="Proteomes" id="UP000219914"/>
    </source>
</evidence>
<gene>
    <name evidence="9" type="ORF">CO674_29860</name>
</gene>
<protein>
    <recommendedName>
        <fullName evidence="1">DNA (cytosine-5-)-methyltransferase</fullName>
        <ecNumber evidence="1">2.1.1.37</ecNumber>
    </recommendedName>
</protein>
<evidence type="ECO:0000256" key="7">
    <source>
        <dbReference type="PROSITE-ProRule" id="PRU01016"/>
    </source>
</evidence>
<feature type="active site" evidence="7">
    <location>
        <position position="182"/>
    </location>
</feature>
<evidence type="ECO:0000256" key="2">
    <source>
        <dbReference type="ARBA" id="ARBA00022603"/>
    </source>
</evidence>
<comment type="catalytic activity">
    <reaction evidence="6">
        <text>a 2'-deoxycytidine in DNA + S-adenosyl-L-methionine = a 5-methyl-2'-deoxycytidine in DNA + S-adenosyl-L-homocysteine + H(+)</text>
        <dbReference type="Rhea" id="RHEA:13681"/>
        <dbReference type="Rhea" id="RHEA-COMP:11369"/>
        <dbReference type="Rhea" id="RHEA-COMP:11370"/>
        <dbReference type="ChEBI" id="CHEBI:15378"/>
        <dbReference type="ChEBI" id="CHEBI:57856"/>
        <dbReference type="ChEBI" id="CHEBI:59789"/>
        <dbReference type="ChEBI" id="CHEBI:85452"/>
        <dbReference type="ChEBI" id="CHEBI:85454"/>
        <dbReference type="EC" id="2.1.1.37"/>
    </reaction>
</comment>
<comment type="caution">
    <text evidence="9">The sequence shown here is derived from an EMBL/GenBank/DDBJ whole genome shotgun (WGS) entry which is preliminary data.</text>
</comment>
<evidence type="ECO:0000256" key="1">
    <source>
        <dbReference type="ARBA" id="ARBA00011975"/>
    </source>
</evidence>
<dbReference type="EC" id="2.1.1.37" evidence="1"/>